<evidence type="ECO:0000259" key="8">
    <source>
        <dbReference type="Pfam" id="PF00350"/>
    </source>
</evidence>
<dbReference type="InterPro" id="IPR027094">
    <property type="entry name" value="Mitofusin_fam"/>
</dbReference>
<accession>A0A1W1C878</accession>
<feature type="transmembrane region" description="Helical" evidence="7">
    <location>
        <begin position="356"/>
        <end position="381"/>
    </location>
</feature>
<sequence>MMPEKRYTKLKEYLSDENPVLLDVISSYEALDNLGHSIGLIETSETYTNHISWWPMISLLGTFSAGKSTFINHYMGANIQQSGNQAVDDKFTVLSYGNNEKPTTLPGLALDADPRFPFYNISAEVNKVDPDNGDRVNTYLQLKTVKSEKIKGRIIIDSPGFDADSQRDSVLRITKHIVEMSDLVLVFFDARHPEPGAMRDTLKHLVQTTIGHKDSNKILYILNQIDTSAKDNNLEDVISSWQRALANEGLISGNFYTIYNENASNEIEDEALAKRLKDKKDVDLGKILERMEQVRIERAYRIIKSLEDFAKDIQDKKIPLLQKVLKGWWKRVIITDVSVLALLAGAGAWADSSFGISQTLLASSTTTMMTAGALAVIMMVTHSKARTYFAKSLASKWKEKDIAISKAITHNTTWWKLFFGAGGADWHKVTKTKLQDIIDEGKTLIQKLNDQHIHENEVPEDKKEDVKTKKETKVDSESTK</sequence>
<feature type="domain" description="Dynamin N-terminal" evidence="8">
    <location>
        <begin position="57"/>
        <end position="207"/>
    </location>
</feature>
<keyword evidence="7" id="KW-0812">Transmembrane</keyword>
<evidence type="ECO:0000256" key="6">
    <source>
        <dbReference type="SAM" id="MobiDB-lite"/>
    </source>
</evidence>
<dbReference type="GO" id="GO:0016020">
    <property type="term" value="C:membrane"/>
    <property type="evidence" value="ECO:0007669"/>
    <property type="project" value="UniProtKB-SubCell"/>
</dbReference>
<keyword evidence="4" id="KW-0342">GTP-binding</keyword>
<dbReference type="SUPFAM" id="SSF52540">
    <property type="entry name" value="P-loop containing nucleoside triphosphate hydrolases"/>
    <property type="match status" value="1"/>
</dbReference>
<dbReference type="EMBL" id="FPHM01000072">
    <property type="protein sequence ID" value="SFV61959.1"/>
    <property type="molecule type" value="Genomic_DNA"/>
</dbReference>
<keyword evidence="7" id="KW-1133">Transmembrane helix</keyword>
<keyword evidence="5 7" id="KW-0472">Membrane</keyword>
<feature type="region of interest" description="Disordered" evidence="6">
    <location>
        <begin position="451"/>
        <end position="480"/>
    </location>
</feature>
<dbReference type="GO" id="GO:0003924">
    <property type="term" value="F:GTPase activity"/>
    <property type="evidence" value="ECO:0007669"/>
    <property type="project" value="InterPro"/>
</dbReference>
<organism evidence="9">
    <name type="scientific">hydrothermal vent metagenome</name>
    <dbReference type="NCBI Taxonomy" id="652676"/>
    <lineage>
        <taxon>unclassified sequences</taxon>
        <taxon>metagenomes</taxon>
        <taxon>ecological metagenomes</taxon>
    </lineage>
</organism>
<reference evidence="9" key="1">
    <citation type="submission" date="2016-10" db="EMBL/GenBank/DDBJ databases">
        <authorList>
            <person name="de Groot N.N."/>
        </authorList>
    </citation>
    <scope>NUCLEOTIDE SEQUENCE</scope>
</reference>
<proteinExistence type="predicted"/>
<evidence type="ECO:0000256" key="4">
    <source>
        <dbReference type="ARBA" id="ARBA00023134"/>
    </source>
</evidence>
<dbReference type="PANTHER" id="PTHR10465:SF0">
    <property type="entry name" value="SARCALUMENIN"/>
    <property type="match status" value="1"/>
</dbReference>
<dbReference type="Pfam" id="PF00350">
    <property type="entry name" value="Dynamin_N"/>
    <property type="match status" value="1"/>
</dbReference>
<dbReference type="GO" id="GO:0005525">
    <property type="term" value="F:GTP binding"/>
    <property type="evidence" value="ECO:0007669"/>
    <property type="project" value="UniProtKB-KW"/>
</dbReference>
<feature type="transmembrane region" description="Helical" evidence="7">
    <location>
        <begin position="332"/>
        <end position="350"/>
    </location>
</feature>
<keyword evidence="3" id="KW-0378">Hydrolase</keyword>
<keyword evidence="2" id="KW-0547">Nucleotide-binding</keyword>
<dbReference type="InterPro" id="IPR045063">
    <property type="entry name" value="Dynamin_N"/>
</dbReference>
<evidence type="ECO:0000313" key="9">
    <source>
        <dbReference type="EMBL" id="SFV61959.1"/>
    </source>
</evidence>
<dbReference type="PANTHER" id="PTHR10465">
    <property type="entry name" value="TRANSMEMBRANE GTPASE FZO1"/>
    <property type="match status" value="1"/>
</dbReference>
<evidence type="ECO:0000256" key="7">
    <source>
        <dbReference type="SAM" id="Phobius"/>
    </source>
</evidence>
<comment type="subcellular location">
    <subcellularLocation>
        <location evidence="1">Membrane</location>
    </subcellularLocation>
</comment>
<dbReference type="AlphaFoldDB" id="A0A1W1C878"/>
<gene>
    <name evidence="9" type="ORF">MNB_SV-13-1617</name>
</gene>
<evidence type="ECO:0000256" key="5">
    <source>
        <dbReference type="ARBA" id="ARBA00023136"/>
    </source>
</evidence>
<evidence type="ECO:0000256" key="1">
    <source>
        <dbReference type="ARBA" id="ARBA00004370"/>
    </source>
</evidence>
<dbReference type="Gene3D" id="3.40.50.300">
    <property type="entry name" value="P-loop containing nucleotide triphosphate hydrolases"/>
    <property type="match status" value="1"/>
</dbReference>
<protein>
    <recommendedName>
        <fullName evidence="8">Dynamin N-terminal domain-containing protein</fullName>
    </recommendedName>
</protein>
<evidence type="ECO:0000256" key="3">
    <source>
        <dbReference type="ARBA" id="ARBA00022801"/>
    </source>
</evidence>
<evidence type="ECO:0000256" key="2">
    <source>
        <dbReference type="ARBA" id="ARBA00022741"/>
    </source>
</evidence>
<dbReference type="InterPro" id="IPR027417">
    <property type="entry name" value="P-loop_NTPase"/>
</dbReference>
<name>A0A1W1C878_9ZZZZ</name>